<protein>
    <recommendedName>
        <fullName evidence="7">Rhodopsin domain-containing protein</fullName>
    </recommendedName>
</protein>
<dbReference type="STRING" id="690307.A0A1L9WM39"/>
<dbReference type="InterPro" id="IPR049326">
    <property type="entry name" value="Rhodopsin_dom_fungi"/>
</dbReference>
<evidence type="ECO:0000313" key="9">
    <source>
        <dbReference type="Proteomes" id="UP000184546"/>
    </source>
</evidence>
<keyword evidence="2 6" id="KW-0812">Transmembrane</keyword>
<accession>A0A1L9WM39</accession>
<comment type="similarity">
    <text evidence="5">Belongs to the SAT4 family.</text>
</comment>
<dbReference type="VEuPathDB" id="FungiDB:ASPACDRAFT_46087"/>
<dbReference type="Pfam" id="PF20684">
    <property type="entry name" value="Fung_rhodopsin"/>
    <property type="match status" value="1"/>
</dbReference>
<keyword evidence="3 6" id="KW-1133">Transmembrane helix</keyword>
<dbReference type="AlphaFoldDB" id="A0A1L9WM39"/>
<dbReference type="RefSeq" id="XP_020053573.1">
    <property type="nucleotide sequence ID" value="XM_020201733.1"/>
</dbReference>
<organism evidence="8 9">
    <name type="scientific">Aspergillus aculeatus (strain ATCC 16872 / CBS 172.66 / WB 5094)</name>
    <dbReference type="NCBI Taxonomy" id="690307"/>
    <lineage>
        <taxon>Eukaryota</taxon>
        <taxon>Fungi</taxon>
        <taxon>Dikarya</taxon>
        <taxon>Ascomycota</taxon>
        <taxon>Pezizomycotina</taxon>
        <taxon>Eurotiomycetes</taxon>
        <taxon>Eurotiomycetidae</taxon>
        <taxon>Eurotiales</taxon>
        <taxon>Aspergillaceae</taxon>
        <taxon>Aspergillus</taxon>
        <taxon>Aspergillus subgen. Circumdati</taxon>
    </lineage>
</organism>
<dbReference type="GO" id="GO:0016020">
    <property type="term" value="C:membrane"/>
    <property type="evidence" value="ECO:0007669"/>
    <property type="project" value="UniProtKB-SubCell"/>
</dbReference>
<comment type="subcellular location">
    <subcellularLocation>
        <location evidence="1">Membrane</location>
        <topology evidence="1">Multi-pass membrane protein</topology>
    </subcellularLocation>
</comment>
<evidence type="ECO:0000256" key="5">
    <source>
        <dbReference type="ARBA" id="ARBA00038359"/>
    </source>
</evidence>
<evidence type="ECO:0000259" key="7">
    <source>
        <dbReference type="Pfam" id="PF20684"/>
    </source>
</evidence>
<feature type="transmembrane region" description="Helical" evidence="6">
    <location>
        <begin position="21"/>
        <end position="43"/>
    </location>
</feature>
<evidence type="ECO:0000313" key="8">
    <source>
        <dbReference type="EMBL" id="OJJ97233.1"/>
    </source>
</evidence>
<evidence type="ECO:0000256" key="6">
    <source>
        <dbReference type="SAM" id="Phobius"/>
    </source>
</evidence>
<dbReference type="EMBL" id="KV878983">
    <property type="protein sequence ID" value="OJJ97233.1"/>
    <property type="molecule type" value="Genomic_DNA"/>
</dbReference>
<evidence type="ECO:0000256" key="2">
    <source>
        <dbReference type="ARBA" id="ARBA00022692"/>
    </source>
</evidence>
<dbReference type="GeneID" id="30975547"/>
<reference evidence="9" key="1">
    <citation type="journal article" date="2017" name="Genome Biol.">
        <title>Comparative genomics reveals high biological diversity and specific adaptations in the industrially and medically important fungal genus Aspergillus.</title>
        <authorList>
            <person name="de Vries R.P."/>
            <person name="Riley R."/>
            <person name="Wiebenga A."/>
            <person name="Aguilar-Osorio G."/>
            <person name="Amillis S."/>
            <person name="Uchima C.A."/>
            <person name="Anderluh G."/>
            <person name="Asadollahi M."/>
            <person name="Askin M."/>
            <person name="Barry K."/>
            <person name="Battaglia E."/>
            <person name="Bayram O."/>
            <person name="Benocci T."/>
            <person name="Braus-Stromeyer S.A."/>
            <person name="Caldana C."/>
            <person name="Canovas D."/>
            <person name="Cerqueira G.C."/>
            <person name="Chen F."/>
            <person name="Chen W."/>
            <person name="Choi C."/>
            <person name="Clum A."/>
            <person name="Dos Santos R.A."/>
            <person name="Damasio A.R."/>
            <person name="Diallinas G."/>
            <person name="Emri T."/>
            <person name="Fekete E."/>
            <person name="Flipphi M."/>
            <person name="Freyberg S."/>
            <person name="Gallo A."/>
            <person name="Gournas C."/>
            <person name="Habgood R."/>
            <person name="Hainaut M."/>
            <person name="Harispe M.L."/>
            <person name="Henrissat B."/>
            <person name="Hilden K.S."/>
            <person name="Hope R."/>
            <person name="Hossain A."/>
            <person name="Karabika E."/>
            <person name="Karaffa L."/>
            <person name="Karanyi Z."/>
            <person name="Krasevec N."/>
            <person name="Kuo A."/>
            <person name="Kusch H."/>
            <person name="LaButti K."/>
            <person name="Lagendijk E.L."/>
            <person name="Lapidus A."/>
            <person name="Levasseur A."/>
            <person name="Lindquist E."/>
            <person name="Lipzen A."/>
            <person name="Logrieco A.F."/>
            <person name="MacCabe A."/>
            <person name="Maekelae M.R."/>
            <person name="Malavazi I."/>
            <person name="Melin P."/>
            <person name="Meyer V."/>
            <person name="Mielnichuk N."/>
            <person name="Miskei M."/>
            <person name="Molnar A.P."/>
            <person name="Mule G."/>
            <person name="Ngan C.Y."/>
            <person name="Orejas M."/>
            <person name="Orosz E."/>
            <person name="Ouedraogo J.P."/>
            <person name="Overkamp K.M."/>
            <person name="Park H.-S."/>
            <person name="Perrone G."/>
            <person name="Piumi F."/>
            <person name="Punt P.J."/>
            <person name="Ram A.F."/>
            <person name="Ramon A."/>
            <person name="Rauscher S."/>
            <person name="Record E."/>
            <person name="Riano-Pachon D.M."/>
            <person name="Robert V."/>
            <person name="Roehrig J."/>
            <person name="Ruller R."/>
            <person name="Salamov A."/>
            <person name="Salih N.S."/>
            <person name="Samson R.A."/>
            <person name="Sandor E."/>
            <person name="Sanguinetti M."/>
            <person name="Schuetze T."/>
            <person name="Sepcic K."/>
            <person name="Shelest E."/>
            <person name="Sherlock G."/>
            <person name="Sophianopoulou V."/>
            <person name="Squina F.M."/>
            <person name="Sun H."/>
            <person name="Susca A."/>
            <person name="Todd R.B."/>
            <person name="Tsang A."/>
            <person name="Unkles S.E."/>
            <person name="van de Wiele N."/>
            <person name="van Rossen-Uffink D."/>
            <person name="Oliveira J.V."/>
            <person name="Vesth T.C."/>
            <person name="Visser J."/>
            <person name="Yu J.-H."/>
            <person name="Zhou M."/>
            <person name="Andersen M.R."/>
            <person name="Archer D.B."/>
            <person name="Baker S.E."/>
            <person name="Benoit I."/>
            <person name="Brakhage A.A."/>
            <person name="Braus G.H."/>
            <person name="Fischer R."/>
            <person name="Frisvad J.C."/>
            <person name="Goldman G.H."/>
            <person name="Houbraken J."/>
            <person name="Oakley B."/>
            <person name="Pocsi I."/>
            <person name="Scazzocchio C."/>
            <person name="Seiboth B."/>
            <person name="vanKuyk P.A."/>
            <person name="Wortman J."/>
            <person name="Dyer P.S."/>
            <person name="Grigoriev I.V."/>
        </authorList>
    </citation>
    <scope>NUCLEOTIDE SEQUENCE [LARGE SCALE GENOMIC DNA]</scope>
    <source>
        <strain evidence="9">ATCC 16872 / CBS 172.66 / WB 5094</strain>
    </source>
</reference>
<name>A0A1L9WM39_ASPA1</name>
<keyword evidence="9" id="KW-1185">Reference proteome</keyword>
<dbReference type="PANTHER" id="PTHR33048">
    <property type="entry name" value="PTH11-LIKE INTEGRAL MEMBRANE PROTEIN (AFU_ORTHOLOGUE AFUA_5G11245)"/>
    <property type="match status" value="1"/>
</dbReference>
<dbReference type="Proteomes" id="UP000184546">
    <property type="component" value="Unassembled WGS sequence"/>
</dbReference>
<dbReference type="InterPro" id="IPR052337">
    <property type="entry name" value="SAT4-like"/>
</dbReference>
<gene>
    <name evidence="8" type="ORF">ASPACDRAFT_46087</name>
</gene>
<feature type="domain" description="Rhodopsin" evidence="7">
    <location>
        <begin position="5"/>
        <end position="88"/>
    </location>
</feature>
<keyword evidence="4 6" id="KW-0472">Membrane</keyword>
<proteinExistence type="inferred from homology"/>
<sequence>MFSVWPGFIIWKLQMPTWKRVSGMGLLSIGVASCIFAFIKLYSNTTLLGVSDPIVQLDRVLQIALWNSIENDFVLIAACLPAAPPIIRACSRALRRRTLSAPPRNTYSFSRRLKVPGPYSDIISVELVTNAQKPGRWNSNGGVNGSAVSDGYK</sequence>
<dbReference type="OrthoDB" id="5417887at2759"/>
<evidence type="ECO:0000256" key="3">
    <source>
        <dbReference type="ARBA" id="ARBA00022989"/>
    </source>
</evidence>
<dbReference type="PANTHER" id="PTHR33048:SF155">
    <property type="entry name" value="INTEGRAL MEMBRANE PROTEIN"/>
    <property type="match status" value="1"/>
</dbReference>
<evidence type="ECO:0000256" key="4">
    <source>
        <dbReference type="ARBA" id="ARBA00023136"/>
    </source>
</evidence>
<evidence type="ECO:0000256" key="1">
    <source>
        <dbReference type="ARBA" id="ARBA00004141"/>
    </source>
</evidence>